<proteinExistence type="predicted"/>
<organism evidence="2 3">
    <name type="scientific">Plakobranchus ocellatus</name>
    <dbReference type="NCBI Taxonomy" id="259542"/>
    <lineage>
        <taxon>Eukaryota</taxon>
        <taxon>Metazoa</taxon>
        <taxon>Spiralia</taxon>
        <taxon>Lophotrochozoa</taxon>
        <taxon>Mollusca</taxon>
        <taxon>Gastropoda</taxon>
        <taxon>Heterobranchia</taxon>
        <taxon>Euthyneura</taxon>
        <taxon>Panpulmonata</taxon>
        <taxon>Sacoglossa</taxon>
        <taxon>Placobranchoidea</taxon>
        <taxon>Plakobranchidae</taxon>
        <taxon>Plakobranchus</taxon>
    </lineage>
</organism>
<evidence type="ECO:0000313" key="3">
    <source>
        <dbReference type="Proteomes" id="UP000735302"/>
    </source>
</evidence>
<name>A0AAV4DG57_9GAST</name>
<keyword evidence="3" id="KW-1185">Reference proteome</keyword>
<dbReference type="EMBL" id="BLXT01007857">
    <property type="protein sequence ID" value="GFO43219.1"/>
    <property type="molecule type" value="Genomic_DNA"/>
</dbReference>
<comment type="caution">
    <text evidence="2">The sequence shown here is derived from an EMBL/GenBank/DDBJ whole genome shotgun (WGS) entry which is preliminary data.</text>
</comment>
<reference evidence="2 3" key="1">
    <citation type="journal article" date="2021" name="Elife">
        <title>Chloroplast acquisition without the gene transfer in kleptoplastic sea slugs, Plakobranchus ocellatus.</title>
        <authorList>
            <person name="Maeda T."/>
            <person name="Takahashi S."/>
            <person name="Yoshida T."/>
            <person name="Shimamura S."/>
            <person name="Takaki Y."/>
            <person name="Nagai Y."/>
            <person name="Toyoda A."/>
            <person name="Suzuki Y."/>
            <person name="Arimoto A."/>
            <person name="Ishii H."/>
            <person name="Satoh N."/>
            <person name="Nishiyama T."/>
            <person name="Hasebe M."/>
            <person name="Maruyama T."/>
            <person name="Minagawa J."/>
            <person name="Obokata J."/>
            <person name="Shigenobu S."/>
        </authorList>
    </citation>
    <scope>NUCLEOTIDE SEQUENCE [LARGE SCALE GENOMIC DNA]</scope>
</reference>
<dbReference type="InterPro" id="IPR016186">
    <property type="entry name" value="C-type_lectin-like/link_sf"/>
</dbReference>
<dbReference type="Proteomes" id="UP000735302">
    <property type="component" value="Unassembled WGS sequence"/>
</dbReference>
<accession>A0AAV4DG57</accession>
<dbReference type="PROSITE" id="PS50041">
    <property type="entry name" value="C_TYPE_LECTIN_2"/>
    <property type="match status" value="1"/>
</dbReference>
<dbReference type="InterPro" id="IPR016187">
    <property type="entry name" value="CTDL_fold"/>
</dbReference>
<sequence>MQTVITKYPLVTVYVHILGILISVSSGDSLNMQSKFSVLSFDANFTVAEQACQALGFDGLAILSTPEEYNYVLRLSADVRQHRGIWLALRFDEVLASPVWDDGTVPAPDMPWKREAIQPCGKLNTAGLLGMLPCDKLKYPACGNRKY</sequence>
<dbReference type="AlphaFoldDB" id="A0AAV4DG57"/>
<dbReference type="CDD" id="cd00037">
    <property type="entry name" value="CLECT"/>
    <property type="match status" value="1"/>
</dbReference>
<feature type="domain" description="C-type lectin" evidence="1">
    <location>
        <begin position="48"/>
        <end position="143"/>
    </location>
</feature>
<gene>
    <name evidence="2" type="ORF">PoB_006972400</name>
</gene>
<evidence type="ECO:0000313" key="2">
    <source>
        <dbReference type="EMBL" id="GFO43219.1"/>
    </source>
</evidence>
<protein>
    <recommendedName>
        <fullName evidence="1">C-type lectin domain-containing protein</fullName>
    </recommendedName>
</protein>
<evidence type="ECO:0000259" key="1">
    <source>
        <dbReference type="PROSITE" id="PS50041"/>
    </source>
</evidence>
<dbReference type="SUPFAM" id="SSF56436">
    <property type="entry name" value="C-type lectin-like"/>
    <property type="match status" value="1"/>
</dbReference>
<dbReference type="InterPro" id="IPR001304">
    <property type="entry name" value="C-type_lectin-like"/>
</dbReference>
<dbReference type="Gene3D" id="3.10.100.10">
    <property type="entry name" value="Mannose-Binding Protein A, subunit A"/>
    <property type="match status" value="1"/>
</dbReference>